<keyword evidence="2" id="KW-1185">Reference proteome</keyword>
<gene>
    <name evidence="1" type="ORF">PSYICH_LOCUS9427</name>
</gene>
<reference evidence="1" key="1">
    <citation type="submission" date="2022-01" db="EMBL/GenBank/DDBJ databases">
        <authorList>
            <person name="King R."/>
        </authorList>
    </citation>
    <scope>NUCLEOTIDE SEQUENCE</scope>
</reference>
<accession>A0A9P0CXN4</accession>
<proteinExistence type="predicted"/>
<evidence type="ECO:0000313" key="2">
    <source>
        <dbReference type="Proteomes" id="UP001153636"/>
    </source>
</evidence>
<dbReference type="AlphaFoldDB" id="A0A9P0CXN4"/>
<dbReference type="Proteomes" id="UP001153636">
    <property type="component" value="Chromosome 3"/>
</dbReference>
<dbReference type="EMBL" id="OV651815">
    <property type="protein sequence ID" value="CAH1108118.1"/>
    <property type="molecule type" value="Genomic_DNA"/>
</dbReference>
<dbReference type="OrthoDB" id="6604085at2759"/>
<dbReference type="PANTHER" id="PTHR45749:SF21">
    <property type="entry name" value="DUF4371 DOMAIN-CONTAINING PROTEIN"/>
    <property type="match status" value="1"/>
</dbReference>
<evidence type="ECO:0008006" key="3">
    <source>
        <dbReference type="Google" id="ProtNLM"/>
    </source>
</evidence>
<organism evidence="1 2">
    <name type="scientific">Psylliodes chrysocephalus</name>
    <dbReference type="NCBI Taxonomy" id="3402493"/>
    <lineage>
        <taxon>Eukaryota</taxon>
        <taxon>Metazoa</taxon>
        <taxon>Ecdysozoa</taxon>
        <taxon>Arthropoda</taxon>
        <taxon>Hexapoda</taxon>
        <taxon>Insecta</taxon>
        <taxon>Pterygota</taxon>
        <taxon>Neoptera</taxon>
        <taxon>Endopterygota</taxon>
        <taxon>Coleoptera</taxon>
        <taxon>Polyphaga</taxon>
        <taxon>Cucujiformia</taxon>
        <taxon>Chrysomeloidea</taxon>
        <taxon>Chrysomelidae</taxon>
        <taxon>Galerucinae</taxon>
        <taxon>Alticini</taxon>
        <taxon>Psylliodes</taxon>
    </lineage>
</organism>
<protein>
    <recommendedName>
        <fullName evidence="3">DUF4371 domain-containing protein</fullName>
    </recommendedName>
</protein>
<dbReference type="PANTHER" id="PTHR45749">
    <property type="match status" value="1"/>
</dbReference>
<name>A0A9P0CXN4_9CUCU</name>
<evidence type="ECO:0000313" key="1">
    <source>
        <dbReference type="EMBL" id="CAH1108118.1"/>
    </source>
</evidence>
<sequence>MSRRQSTLLGFVETKKTKICSPSTTSDVHFKEAEVSEYCCSNTSSSSSTVQAADNRPIASIAFNSKTRNVDFGFYIDIATTSFSDAEKANLLRNAWEPPEDFSYPFSVHRKNNKDVKCYLSKKHFGEFRWLTYSCHLQGLFCKYCFLFAKQGGVYHQTNLNKLVKSPLNKYSKLLGKDGDLILHQAHRYHKEAVERAQLFIKKFRDPQVSIENMLDQKRKLQILVNRERLKPIIEAVILLGRQNIAFRSHRDDGFSLRDKTETNKTTEDSAVNRGNFKAILEYRAKGDPILKNYLLTAAARSTYISKTVQNDIILTIGEEITGILTEKIGKAKFFSIIFDETTDISNTSQMTFFVRKQHNIPLTNQSGNLEELQYSHKESKAGKEEGLSSLLKITKVIIKRRYI</sequence>